<keyword evidence="2" id="KW-1185">Reference proteome</keyword>
<sequence length="77" mass="8820">MDSRFGELSAVELRNLVLDETRKFILSLQFGSGLSDLEEIREKIKVLSDVLAVKEKDELKLNAEEKYPQSKINVQPQ</sequence>
<proteinExistence type="predicted"/>
<name>A0ABX3NS24_9BACT</name>
<comment type="caution">
    <text evidence="1">The sequence shown here is derived from an EMBL/GenBank/DDBJ whole genome shotgun (WGS) entry which is preliminary data.</text>
</comment>
<evidence type="ECO:0008006" key="3">
    <source>
        <dbReference type="Google" id="ProtNLM"/>
    </source>
</evidence>
<organism evidence="1 2">
    <name type="scientific">Niastella koreensis</name>
    <dbReference type="NCBI Taxonomy" id="354356"/>
    <lineage>
        <taxon>Bacteria</taxon>
        <taxon>Pseudomonadati</taxon>
        <taxon>Bacteroidota</taxon>
        <taxon>Chitinophagia</taxon>
        <taxon>Chitinophagales</taxon>
        <taxon>Chitinophagaceae</taxon>
        <taxon>Niastella</taxon>
    </lineage>
</organism>
<dbReference type="EMBL" id="LWBO01000027">
    <property type="protein sequence ID" value="OQP44313.1"/>
    <property type="molecule type" value="Genomic_DNA"/>
</dbReference>
<gene>
    <name evidence="1" type="ORF">A4D02_35240</name>
</gene>
<reference evidence="1 2" key="1">
    <citation type="submission" date="2016-04" db="EMBL/GenBank/DDBJ databases">
        <authorList>
            <person name="Chen L."/>
            <person name="Zhuang W."/>
            <person name="Wang G."/>
        </authorList>
    </citation>
    <scope>NUCLEOTIDE SEQUENCE [LARGE SCALE GENOMIC DNA]</scope>
    <source>
        <strain evidence="2">GR20</strain>
    </source>
</reference>
<dbReference type="Proteomes" id="UP000192277">
    <property type="component" value="Unassembled WGS sequence"/>
</dbReference>
<evidence type="ECO:0000313" key="1">
    <source>
        <dbReference type="EMBL" id="OQP44313.1"/>
    </source>
</evidence>
<accession>A0ABX3NS24</accession>
<protein>
    <recommendedName>
        <fullName evidence="3">50S ribosomal protein L29</fullName>
    </recommendedName>
</protein>
<evidence type="ECO:0000313" key="2">
    <source>
        <dbReference type="Proteomes" id="UP000192277"/>
    </source>
</evidence>
<dbReference type="RefSeq" id="WP_014218117.1">
    <property type="nucleotide sequence ID" value="NZ_LWBO01000027.1"/>
</dbReference>